<organism evidence="1 2">
    <name type="scientific">Methylacidiphilum infernorum (isolate V4)</name>
    <name type="common">Methylokorus infernorum (strain V4)</name>
    <dbReference type="NCBI Taxonomy" id="481448"/>
    <lineage>
        <taxon>Bacteria</taxon>
        <taxon>Pseudomonadati</taxon>
        <taxon>Verrucomicrobiota</taxon>
        <taxon>Methylacidiphilae</taxon>
        <taxon>Methylacidiphilales</taxon>
        <taxon>Methylacidiphilaceae</taxon>
        <taxon>Methylacidiphilum (ex Ratnadevi et al. 2023)</taxon>
    </lineage>
</organism>
<evidence type="ECO:0000313" key="1">
    <source>
        <dbReference type="EMBL" id="ACD82823.1"/>
    </source>
</evidence>
<reference evidence="1 2" key="1">
    <citation type="journal article" date="2008" name="Biol. Direct">
        <title>Complete genome sequence of the extremely acidophilic methanotroph isolate V4, Methylacidiphilum infernorum, a representative of the bacterial phylum Verrucomicrobia.</title>
        <authorList>
            <person name="Hou S."/>
            <person name="Makarova K.S."/>
            <person name="Saw J.H."/>
            <person name="Senin P."/>
            <person name="Ly B.V."/>
            <person name="Zhou Z."/>
            <person name="Ren Y."/>
            <person name="Wang J."/>
            <person name="Galperin M.Y."/>
            <person name="Omelchenko M.V."/>
            <person name="Wolf Y.I."/>
            <person name="Yutin N."/>
            <person name="Koonin E.V."/>
            <person name="Stott M.B."/>
            <person name="Mountain B.W."/>
            <person name="Crowe M.A."/>
            <person name="Smirnova A.V."/>
            <person name="Dunfield P.F."/>
            <person name="Feng L."/>
            <person name="Wang L."/>
            <person name="Alam M."/>
        </authorList>
    </citation>
    <scope>NUCLEOTIDE SEQUENCE [LARGE SCALE GENOMIC DNA]</scope>
    <source>
        <strain evidence="2">Isolate V4</strain>
    </source>
</reference>
<dbReference type="Proteomes" id="UP000009149">
    <property type="component" value="Chromosome"/>
</dbReference>
<proteinExistence type="predicted"/>
<dbReference type="HOGENOM" id="CLU_3027091_0_0_0"/>
<dbReference type="AlphaFoldDB" id="B3E0R9"/>
<gene>
    <name evidence="1" type="ordered locus">Minf_0768</name>
</gene>
<dbReference type="KEGG" id="min:Minf_0768"/>
<evidence type="ECO:0000313" key="2">
    <source>
        <dbReference type="Proteomes" id="UP000009149"/>
    </source>
</evidence>
<sequence>MAIFKKCRIIPGTVSNFFTFSMEISLRFLPRGEGDLPVEGEFIIILNTYGLAQVL</sequence>
<accession>B3E0R9</accession>
<name>B3E0R9_METI4</name>
<dbReference type="EMBL" id="CP000975">
    <property type="protein sequence ID" value="ACD82823.1"/>
    <property type="molecule type" value="Genomic_DNA"/>
</dbReference>
<protein>
    <submittedName>
        <fullName evidence="1">Uncharacterized protein</fullName>
    </submittedName>
</protein>